<dbReference type="Pfam" id="PF01504">
    <property type="entry name" value="PIP5K"/>
    <property type="match status" value="1"/>
</dbReference>
<proteinExistence type="predicted"/>
<evidence type="ECO:0000256" key="1">
    <source>
        <dbReference type="PROSITE-ProRule" id="PRU00781"/>
    </source>
</evidence>
<accession>A0A915CRK3</accession>
<keyword evidence="1" id="KW-0067">ATP-binding</keyword>
<keyword evidence="1" id="KW-0418">Kinase</keyword>
<sequence>MSFSSPLKEYGKNAGKSGAKLYLTEDEEYVIKSVGKDEGEMLSKMAHKYRQHMQSTSLLTVFIGSFGYAKPKEEEIRYVVMKNLAFKLADGYKKYDLKGILDFKDPAKRTESEMIQI</sequence>
<keyword evidence="3" id="KW-1185">Reference proteome</keyword>
<reference evidence="4" key="1">
    <citation type="submission" date="2022-11" db="UniProtKB">
        <authorList>
            <consortium name="WormBaseParasite"/>
        </authorList>
    </citation>
    <scope>IDENTIFICATION</scope>
</reference>
<dbReference type="PANTHER" id="PTHR23086">
    <property type="entry name" value="PHOSPHATIDYLINOSITOL-4-PHOSPHATE 5-KINASE"/>
    <property type="match status" value="1"/>
</dbReference>
<dbReference type="InterPro" id="IPR023610">
    <property type="entry name" value="PInositol-4/5-P-5/4-kinase"/>
</dbReference>
<dbReference type="SUPFAM" id="SSF56104">
    <property type="entry name" value="SAICAR synthase-like"/>
    <property type="match status" value="1"/>
</dbReference>
<evidence type="ECO:0000313" key="4">
    <source>
        <dbReference type="WBParaSite" id="jg11732"/>
    </source>
</evidence>
<name>A0A915CRK3_9BILA</name>
<keyword evidence="1" id="KW-0808">Transferase</keyword>
<dbReference type="GO" id="GO:0046854">
    <property type="term" value="P:phosphatidylinositol phosphate biosynthetic process"/>
    <property type="evidence" value="ECO:0007669"/>
    <property type="project" value="TreeGrafter"/>
</dbReference>
<evidence type="ECO:0000259" key="2">
    <source>
        <dbReference type="PROSITE" id="PS51455"/>
    </source>
</evidence>
<dbReference type="GO" id="GO:0005886">
    <property type="term" value="C:plasma membrane"/>
    <property type="evidence" value="ECO:0007669"/>
    <property type="project" value="TreeGrafter"/>
</dbReference>
<dbReference type="GO" id="GO:0016308">
    <property type="term" value="F:1-phosphatidylinositol-4-phosphate 5-kinase activity"/>
    <property type="evidence" value="ECO:0007669"/>
    <property type="project" value="TreeGrafter"/>
</dbReference>
<dbReference type="Proteomes" id="UP000887574">
    <property type="component" value="Unplaced"/>
</dbReference>
<dbReference type="Gene3D" id="3.30.800.10">
    <property type="entry name" value="Phosphatidylinositol Phosphate Kinase II Beta"/>
    <property type="match status" value="1"/>
</dbReference>
<keyword evidence="1" id="KW-0547">Nucleotide-binding</keyword>
<dbReference type="PANTHER" id="PTHR23086:SF8">
    <property type="entry name" value="PHOSPHATIDYLINOSITOL 5-PHOSPHATE 4-KINASE, ISOFORM A"/>
    <property type="match status" value="1"/>
</dbReference>
<dbReference type="PROSITE" id="PS51455">
    <property type="entry name" value="PIPK"/>
    <property type="match status" value="1"/>
</dbReference>
<dbReference type="AlphaFoldDB" id="A0A915CRK3"/>
<organism evidence="3 4">
    <name type="scientific">Ditylenchus dipsaci</name>
    <dbReference type="NCBI Taxonomy" id="166011"/>
    <lineage>
        <taxon>Eukaryota</taxon>
        <taxon>Metazoa</taxon>
        <taxon>Ecdysozoa</taxon>
        <taxon>Nematoda</taxon>
        <taxon>Chromadorea</taxon>
        <taxon>Rhabditida</taxon>
        <taxon>Tylenchina</taxon>
        <taxon>Tylenchomorpha</taxon>
        <taxon>Sphaerularioidea</taxon>
        <taxon>Anguinidae</taxon>
        <taxon>Anguininae</taxon>
        <taxon>Ditylenchus</taxon>
    </lineage>
</organism>
<protein>
    <submittedName>
        <fullName evidence="4">PIPK domain-containing protein</fullName>
    </submittedName>
</protein>
<evidence type="ECO:0000313" key="3">
    <source>
        <dbReference type="Proteomes" id="UP000887574"/>
    </source>
</evidence>
<dbReference type="WBParaSite" id="jg11732">
    <property type="protein sequence ID" value="jg11732"/>
    <property type="gene ID" value="jg11732"/>
</dbReference>
<dbReference type="InterPro" id="IPR002498">
    <property type="entry name" value="PInositol-4-P-4/5-kinase_core"/>
</dbReference>
<feature type="domain" description="PIPK" evidence="2">
    <location>
        <begin position="1"/>
        <end position="117"/>
    </location>
</feature>
<dbReference type="GO" id="GO:0005524">
    <property type="term" value="F:ATP binding"/>
    <property type="evidence" value="ECO:0007669"/>
    <property type="project" value="UniProtKB-UniRule"/>
</dbReference>
<dbReference type="InterPro" id="IPR027484">
    <property type="entry name" value="PInositol-4-P-5-kinase_N"/>
</dbReference>